<evidence type="ECO:0000259" key="3">
    <source>
        <dbReference type="Pfam" id="PF14344"/>
    </source>
</evidence>
<gene>
    <name evidence="4" type="ORF">AS25_02155</name>
</gene>
<organism evidence="4 5">
    <name type="scientific">Kocuria marina</name>
    <dbReference type="NCBI Taxonomy" id="223184"/>
    <lineage>
        <taxon>Bacteria</taxon>
        <taxon>Bacillati</taxon>
        <taxon>Actinomycetota</taxon>
        <taxon>Actinomycetes</taxon>
        <taxon>Micrococcales</taxon>
        <taxon>Micrococcaceae</taxon>
        <taxon>Kocuria</taxon>
    </lineage>
</organism>
<proteinExistence type="predicted"/>
<name>A0A0B0DIZ9_9MICC</name>
<accession>A0A0B0DIZ9</accession>
<keyword evidence="4" id="KW-0449">Lipoprotein</keyword>
<keyword evidence="1" id="KW-0812">Transmembrane</keyword>
<dbReference type="InterPro" id="IPR025510">
    <property type="entry name" value="DUF4397"/>
</dbReference>
<protein>
    <submittedName>
        <fullName evidence="4">Lipoprotein</fullName>
    </submittedName>
</protein>
<comment type="caution">
    <text evidence="4">The sequence shown here is derived from an EMBL/GenBank/DDBJ whole genome shotgun (WGS) entry which is preliminary data.</text>
</comment>
<dbReference type="RefSeq" id="WP_035960860.1">
    <property type="nucleotide sequence ID" value="NZ_JAQDQD010000010.1"/>
</dbReference>
<evidence type="ECO:0000313" key="5">
    <source>
        <dbReference type="Proteomes" id="UP000030664"/>
    </source>
</evidence>
<reference evidence="4 5" key="1">
    <citation type="submission" date="2014-09" db="EMBL/GenBank/DDBJ databases">
        <title>High-quality draft genome sequence of Kocuria marina SO9-6, an actinobacterium isolated from a copper mine.</title>
        <authorList>
            <person name="Castro D.B."/>
            <person name="Pereira L.B."/>
            <person name="Silva M.V."/>
            <person name="Silva B.P."/>
            <person name="Zanardi B.R."/>
            <person name="Carlos C."/>
            <person name="Belgini D.R."/>
            <person name="Limache E.G."/>
            <person name="Lacerda G.V."/>
            <person name="Nery M.B."/>
            <person name="Gomes M.B."/>
            <person name="Souza S."/>
            <person name="Silva T.M."/>
            <person name="Rodrigues V.D."/>
            <person name="Paulino L.C."/>
            <person name="Vicentini R."/>
            <person name="Ferraz L.F."/>
            <person name="Ottoboni L.M."/>
        </authorList>
    </citation>
    <scope>NUCLEOTIDE SEQUENCE [LARGE SCALE GENOMIC DNA]</scope>
    <source>
        <strain evidence="4 5">SO9-6</strain>
    </source>
</reference>
<keyword evidence="2" id="KW-0732">Signal</keyword>
<sequence length="277" mass="27702">MRKSLPAAVTAAMSLVLVAGAAPAFAQSPAQETNTASLSVLHAVPDTPVDVYVNGELTLDDFAPGQLAGPLELPAGDIEVVITASDAQDASSPVIGPVDLTLGAGTMNTAVAHLDAEGAPTATAFVDDTSGLEAGQGRVTVRHVAAAPAVDVWANGEVAVQSLTNPNEESLEVPAGQVQAAVSLAGETDPVLGPQDLAVMEGANTIVYAWGSAADGNLALATQTVQGMHSAPGGVPTGDTQLPADSQGVWYVLGAGVLALGAGAAFMLQRRRARTNV</sequence>
<feature type="domain" description="DUF4397" evidence="3">
    <location>
        <begin position="36"/>
        <end position="152"/>
    </location>
</feature>
<dbReference type="EMBL" id="JROM01000011">
    <property type="protein sequence ID" value="KHE75234.1"/>
    <property type="molecule type" value="Genomic_DNA"/>
</dbReference>
<feature type="transmembrane region" description="Helical" evidence="1">
    <location>
        <begin position="248"/>
        <end position="268"/>
    </location>
</feature>
<dbReference type="STRING" id="223184.AS25_02155"/>
<feature type="signal peptide" evidence="2">
    <location>
        <begin position="1"/>
        <end position="26"/>
    </location>
</feature>
<dbReference type="Pfam" id="PF14344">
    <property type="entry name" value="DUF4397"/>
    <property type="match status" value="1"/>
</dbReference>
<dbReference type="eggNOG" id="ENOG502ZCRG">
    <property type="taxonomic scope" value="Bacteria"/>
</dbReference>
<dbReference type="Proteomes" id="UP000030664">
    <property type="component" value="Unassembled WGS sequence"/>
</dbReference>
<feature type="chain" id="PRO_5002054660" evidence="2">
    <location>
        <begin position="27"/>
        <end position="277"/>
    </location>
</feature>
<evidence type="ECO:0000313" key="4">
    <source>
        <dbReference type="EMBL" id="KHE75234.1"/>
    </source>
</evidence>
<keyword evidence="1" id="KW-0472">Membrane</keyword>
<evidence type="ECO:0000256" key="1">
    <source>
        <dbReference type="SAM" id="Phobius"/>
    </source>
</evidence>
<keyword evidence="1" id="KW-1133">Transmembrane helix</keyword>
<evidence type="ECO:0000256" key="2">
    <source>
        <dbReference type="SAM" id="SignalP"/>
    </source>
</evidence>
<dbReference type="AlphaFoldDB" id="A0A0B0DIZ9"/>